<evidence type="ECO:0000313" key="3">
    <source>
        <dbReference type="Proteomes" id="UP000886523"/>
    </source>
</evidence>
<evidence type="ECO:0000313" key="2">
    <source>
        <dbReference type="EMBL" id="KAF9505381.1"/>
    </source>
</evidence>
<gene>
    <name evidence="2" type="ORF">BS47DRAFT_1368104</name>
</gene>
<feature type="region of interest" description="Disordered" evidence="1">
    <location>
        <begin position="1"/>
        <end position="20"/>
    </location>
</feature>
<protein>
    <submittedName>
        <fullName evidence="2">Uncharacterized protein</fullName>
    </submittedName>
</protein>
<dbReference type="Proteomes" id="UP000886523">
    <property type="component" value="Unassembled WGS sequence"/>
</dbReference>
<accession>A0A9P6AIA6</accession>
<feature type="region of interest" description="Disordered" evidence="1">
    <location>
        <begin position="117"/>
        <end position="136"/>
    </location>
</feature>
<organism evidence="2 3">
    <name type="scientific">Hydnum rufescens UP504</name>
    <dbReference type="NCBI Taxonomy" id="1448309"/>
    <lineage>
        <taxon>Eukaryota</taxon>
        <taxon>Fungi</taxon>
        <taxon>Dikarya</taxon>
        <taxon>Basidiomycota</taxon>
        <taxon>Agaricomycotina</taxon>
        <taxon>Agaricomycetes</taxon>
        <taxon>Cantharellales</taxon>
        <taxon>Hydnaceae</taxon>
        <taxon>Hydnum</taxon>
    </lineage>
</organism>
<feature type="compositionally biased region" description="Polar residues" evidence="1">
    <location>
        <begin position="1"/>
        <end position="12"/>
    </location>
</feature>
<name>A0A9P6AIA6_9AGAM</name>
<reference evidence="2" key="1">
    <citation type="journal article" date="2020" name="Nat. Commun.">
        <title>Large-scale genome sequencing of mycorrhizal fungi provides insights into the early evolution of symbiotic traits.</title>
        <authorList>
            <person name="Miyauchi S."/>
            <person name="Kiss E."/>
            <person name="Kuo A."/>
            <person name="Drula E."/>
            <person name="Kohler A."/>
            <person name="Sanchez-Garcia M."/>
            <person name="Morin E."/>
            <person name="Andreopoulos B."/>
            <person name="Barry K.W."/>
            <person name="Bonito G."/>
            <person name="Buee M."/>
            <person name="Carver A."/>
            <person name="Chen C."/>
            <person name="Cichocki N."/>
            <person name="Clum A."/>
            <person name="Culley D."/>
            <person name="Crous P.W."/>
            <person name="Fauchery L."/>
            <person name="Girlanda M."/>
            <person name="Hayes R.D."/>
            <person name="Keri Z."/>
            <person name="LaButti K."/>
            <person name="Lipzen A."/>
            <person name="Lombard V."/>
            <person name="Magnuson J."/>
            <person name="Maillard F."/>
            <person name="Murat C."/>
            <person name="Nolan M."/>
            <person name="Ohm R.A."/>
            <person name="Pangilinan J."/>
            <person name="Pereira M.F."/>
            <person name="Perotto S."/>
            <person name="Peter M."/>
            <person name="Pfister S."/>
            <person name="Riley R."/>
            <person name="Sitrit Y."/>
            <person name="Stielow J.B."/>
            <person name="Szollosi G."/>
            <person name="Zifcakova L."/>
            <person name="Stursova M."/>
            <person name="Spatafora J.W."/>
            <person name="Tedersoo L."/>
            <person name="Vaario L.M."/>
            <person name="Yamada A."/>
            <person name="Yan M."/>
            <person name="Wang P."/>
            <person name="Xu J."/>
            <person name="Bruns T."/>
            <person name="Baldrian P."/>
            <person name="Vilgalys R."/>
            <person name="Dunand C."/>
            <person name="Henrissat B."/>
            <person name="Grigoriev I.V."/>
            <person name="Hibbett D."/>
            <person name="Nagy L.G."/>
            <person name="Martin F.M."/>
        </authorList>
    </citation>
    <scope>NUCLEOTIDE SEQUENCE</scope>
    <source>
        <strain evidence="2">UP504</strain>
    </source>
</reference>
<keyword evidence="3" id="KW-1185">Reference proteome</keyword>
<evidence type="ECO:0000256" key="1">
    <source>
        <dbReference type="SAM" id="MobiDB-lite"/>
    </source>
</evidence>
<feature type="region of interest" description="Disordered" evidence="1">
    <location>
        <begin position="189"/>
        <end position="216"/>
    </location>
</feature>
<dbReference type="EMBL" id="MU129156">
    <property type="protein sequence ID" value="KAF9505381.1"/>
    <property type="molecule type" value="Genomic_DNA"/>
</dbReference>
<dbReference type="AlphaFoldDB" id="A0A9P6AIA6"/>
<comment type="caution">
    <text evidence="2">The sequence shown here is derived from an EMBL/GenBank/DDBJ whole genome shotgun (WGS) entry which is preliminary data.</text>
</comment>
<proteinExistence type="predicted"/>
<sequence length="216" mass="24303">MNPRTSTRQNQRYPRKGGTTHPLQWGCGHCIALRSTDPHEPHTSTCRNRTIMIPGQNTGACAAMQDPNARLSATKTTRLQIRCHTPAEAGPFPKRKPARRGHRRAPNTIFDVTSRCTKTEPRSKTKHGPVQPPATQYEHCHQNPYERHPIAPQPRIPWPRYRMVCNGGGHGTTHPLWRITPCMKTYATRARKPPTRNMDAQPPKTAPKGPALNTKT</sequence>